<evidence type="ECO:0000313" key="2">
    <source>
        <dbReference type="EMBL" id="OUM73757.1"/>
    </source>
</evidence>
<gene>
    <name evidence="2" type="ORF">AUC60_11850</name>
</gene>
<proteinExistence type="predicted"/>
<dbReference type="Proteomes" id="UP000195440">
    <property type="component" value="Unassembled WGS sequence"/>
</dbReference>
<dbReference type="EMBL" id="LOHF01000008">
    <property type="protein sequence ID" value="OUM73757.1"/>
    <property type="molecule type" value="Genomic_DNA"/>
</dbReference>
<sequence length="464" mass="50624">MRFIAQVMLVCGVVSLAGCATNSHNAERGLQATMGQPLIQNSIMREGDALTFQVAVPQSINTVPVTGMFEAACSSPTLYFLYVHGTQRAYPAGSVNYSAARQLSPTLYPSLAANPTFTQACAQTPKPDWRVVKTNDREDWTLLDRNSVKTVNGEVRFWAAFDSPTVLTDVPYDAPYAQKREQFAVSCAAGTYKMLAGYDLDANNRVTDGRVTASPAAEQIVGSNADYQALFALACGNAEKTAALDTFKPRQKAPLVIKLEAVQPSVLNAIKQLDLGQPRQTLNYVRTQGTTNFEGKSGTASEERFISTDKSSGQLSINSRAEGYDNQQVSWRGLLPLVSKTNFTVNGASDSRSTSQLSFSGNWKTLPVGETVSHTSTQTTVSSLVGKYGGKPQTTHCKVERELNASELNAALSGTAKALSCSTEGDQYKRVNHVYYLNDYGYFFQASTDKNRFYYSDYRIESVK</sequence>
<evidence type="ECO:0000256" key="1">
    <source>
        <dbReference type="SAM" id="SignalP"/>
    </source>
</evidence>
<accession>A0A1Y3P1S2</accession>
<keyword evidence="3" id="KW-1185">Reference proteome</keyword>
<feature type="chain" id="PRO_5012734419" description="Lipoprotein" evidence="1">
    <location>
        <begin position="27"/>
        <end position="464"/>
    </location>
</feature>
<organism evidence="2 3">
    <name type="scientific">Pseudomonas caspiana</name>
    <dbReference type="NCBI Taxonomy" id="1451454"/>
    <lineage>
        <taxon>Bacteria</taxon>
        <taxon>Pseudomonadati</taxon>
        <taxon>Pseudomonadota</taxon>
        <taxon>Gammaproteobacteria</taxon>
        <taxon>Pseudomonadales</taxon>
        <taxon>Pseudomonadaceae</taxon>
        <taxon>Pseudomonas</taxon>
    </lineage>
</organism>
<dbReference type="PROSITE" id="PS51257">
    <property type="entry name" value="PROKAR_LIPOPROTEIN"/>
    <property type="match status" value="1"/>
</dbReference>
<evidence type="ECO:0008006" key="4">
    <source>
        <dbReference type="Google" id="ProtNLM"/>
    </source>
</evidence>
<protein>
    <recommendedName>
        <fullName evidence="4">Lipoprotein</fullName>
    </recommendedName>
</protein>
<comment type="caution">
    <text evidence="2">The sequence shown here is derived from an EMBL/GenBank/DDBJ whole genome shotgun (WGS) entry which is preliminary data.</text>
</comment>
<dbReference type="RefSeq" id="WP_087267206.1">
    <property type="nucleotide sequence ID" value="NZ_JBJGBV010000002.1"/>
</dbReference>
<dbReference type="OrthoDB" id="6992273at2"/>
<keyword evidence="1" id="KW-0732">Signal</keyword>
<reference evidence="2 3" key="1">
    <citation type="journal article" date="2017" name="Syst. Appl. Microbiol.">
        <title>Pseudomonas caspiana sp. nov., a citrus pathogen in the Pseudomonas syringae phylogenetic group.</title>
        <authorList>
            <person name="Busquets A."/>
            <person name="Gomila M."/>
            <person name="Beiki F."/>
            <person name="Mulet M."/>
            <person name="Rahimian H."/>
            <person name="Garcia-Valdes E."/>
            <person name="Lalucat J."/>
        </authorList>
    </citation>
    <scope>NUCLEOTIDE SEQUENCE [LARGE SCALE GENOMIC DNA]</scope>
    <source>
        <strain evidence="2 3">FBF102</strain>
    </source>
</reference>
<name>A0A1Y3P1S2_9PSED</name>
<feature type="signal peptide" evidence="1">
    <location>
        <begin position="1"/>
        <end position="26"/>
    </location>
</feature>
<evidence type="ECO:0000313" key="3">
    <source>
        <dbReference type="Proteomes" id="UP000195440"/>
    </source>
</evidence>
<dbReference type="AlphaFoldDB" id="A0A1Y3P1S2"/>